<evidence type="ECO:0000256" key="2">
    <source>
        <dbReference type="SAM" id="Phobius"/>
    </source>
</evidence>
<feature type="compositionally biased region" description="Low complexity" evidence="1">
    <location>
        <begin position="411"/>
        <end position="422"/>
    </location>
</feature>
<proteinExistence type="predicted"/>
<feature type="transmembrane region" description="Helical" evidence="2">
    <location>
        <begin position="103"/>
        <end position="123"/>
    </location>
</feature>
<keyword evidence="2" id="KW-1133">Transmembrane helix</keyword>
<dbReference type="RefSeq" id="WP_320944000.1">
    <property type="nucleotide sequence ID" value="NZ_BAABEU010000007.1"/>
</dbReference>
<sequence>MSVCDVPVIAAVCGTVGDSAASLVTAPFDWLAYAMGSAAAQLFSAVWSAFDTTTLVNIQEPGYVSVFNVLFGVAVFVTLIFFCLQLITGLVRRDPGALPRAGLGLAKSILGSFLVISVTGLLLEITDQLAIGIVQATGNTMSGIGDRIELLVAGLAAVNIAAPGGGAIVTIFLAGLAISSAAIVWFSLLIRKALLLVAIVFGPIALAGAAWDTTKGWFARWGAFVVALILSKLVLVVIFLVAVAQVSAPINADLASISNPIAGIVLMFIAAFAPYITYKFLSFVGFDVHHAMSSEQEAKSSLNRPVPIPTAPLAGNATKILGAAGKGGAGAGGEMAPAGGAASVTDAAAGAGAIGAGIAGGAALVRGAATAGPKLGGAVARNADAPADGTGNLARSPRAVGNVHEAPSIGAAAHPSSASRPPVRIPDRQGEVRP</sequence>
<gene>
    <name evidence="3" type="ORF">SM116_08480</name>
</gene>
<dbReference type="Proteomes" id="UP001323798">
    <property type="component" value="Chromosome"/>
</dbReference>
<protein>
    <submittedName>
        <fullName evidence="3">Conjugal transfer protein TrbL</fullName>
    </submittedName>
</protein>
<feature type="transmembrane region" description="Helical" evidence="2">
    <location>
        <begin position="168"/>
        <end position="186"/>
    </location>
</feature>
<feature type="transmembrane region" description="Helical" evidence="2">
    <location>
        <begin position="62"/>
        <end position="91"/>
    </location>
</feature>
<keyword evidence="2" id="KW-0812">Transmembrane</keyword>
<organism evidence="3 4">
    <name type="scientific">Microbacterium rhizosphaerae</name>
    <dbReference type="NCBI Taxonomy" id="1678237"/>
    <lineage>
        <taxon>Bacteria</taxon>
        <taxon>Bacillati</taxon>
        <taxon>Actinomycetota</taxon>
        <taxon>Actinomycetes</taxon>
        <taxon>Micrococcales</taxon>
        <taxon>Microbacteriaceae</taxon>
        <taxon>Microbacterium</taxon>
    </lineage>
</organism>
<name>A0ABZ0SQR2_9MICO</name>
<evidence type="ECO:0000256" key="1">
    <source>
        <dbReference type="SAM" id="MobiDB-lite"/>
    </source>
</evidence>
<evidence type="ECO:0000313" key="3">
    <source>
        <dbReference type="EMBL" id="WPR91299.1"/>
    </source>
</evidence>
<keyword evidence="4" id="KW-1185">Reference proteome</keyword>
<dbReference type="EMBL" id="CP139368">
    <property type="protein sequence ID" value="WPR91299.1"/>
    <property type="molecule type" value="Genomic_DNA"/>
</dbReference>
<feature type="compositionally biased region" description="Basic and acidic residues" evidence="1">
    <location>
        <begin position="425"/>
        <end position="434"/>
    </location>
</feature>
<feature type="transmembrane region" description="Helical" evidence="2">
    <location>
        <begin position="193"/>
        <end position="211"/>
    </location>
</feature>
<feature type="transmembrane region" description="Helical" evidence="2">
    <location>
        <begin position="217"/>
        <end position="242"/>
    </location>
</feature>
<keyword evidence="2" id="KW-0472">Membrane</keyword>
<feature type="transmembrane region" description="Helical" evidence="2">
    <location>
        <begin position="254"/>
        <end position="276"/>
    </location>
</feature>
<feature type="region of interest" description="Disordered" evidence="1">
    <location>
        <begin position="386"/>
        <end position="434"/>
    </location>
</feature>
<evidence type="ECO:0000313" key="4">
    <source>
        <dbReference type="Proteomes" id="UP001323798"/>
    </source>
</evidence>
<reference evidence="3 4" key="1">
    <citation type="submission" date="2023-11" db="EMBL/GenBank/DDBJ databases">
        <title>Genome sequence of Microbacterium rhizosphaerae KACC 19337.</title>
        <authorList>
            <person name="Choi H."/>
            <person name="Kim S."/>
            <person name="Kim Y."/>
            <person name="Kwon S.-W."/>
            <person name="Heo J."/>
        </authorList>
    </citation>
    <scope>NUCLEOTIDE SEQUENCE [LARGE SCALE GENOMIC DNA]</scope>
    <source>
        <strain evidence="3 4">KACC 19337</strain>
    </source>
</reference>
<accession>A0ABZ0SQR2</accession>